<dbReference type="PANTHER" id="PTHR11616:SF279">
    <property type="entry name" value="SODIUM-DEPENDENT SEROTONIN TRANSPORTER"/>
    <property type="match status" value="1"/>
</dbReference>
<evidence type="ECO:0000256" key="5">
    <source>
        <dbReference type="ARBA" id="ARBA00023136"/>
    </source>
</evidence>
<dbReference type="AlphaFoldDB" id="A0AAE0VW97"/>
<dbReference type="GO" id="GO:0005886">
    <property type="term" value="C:plasma membrane"/>
    <property type="evidence" value="ECO:0007669"/>
    <property type="project" value="TreeGrafter"/>
</dbReference>
<evidence type="ECO:0000256" key="2">
    <source>
        <dbReference type="ARBA" id="ARBA00022448"/>
    </source>
</evidence>
<keyword evidence="8" id="KW-1185">Reference proteome</keyword>
<organism evidence="7 8">
    <name type="scientific">Potamilus streckersoni</name>
    <dbReference type="NCBI Taxonomy" id="2493646"/>
    <lineage>
        <taxon>Eukaryota</taxon>
        <taxon>Metazoa</taxon>
        <taxon>Spiralia</taxon>
        <taxon>Lophotrochozoa</taxon>
        <taxon>Mollusca</taxon>
        <taxon>Bivalvia</taxon>
        <taxon>Autobranchia</taxon>
        <taxon>Heteroconchia</taxon>
        <taxon>Palaeoheterodonta</taxon>
        <taxon>Unionida</taxon>
        <taxon>Unionoidea</taxon>
        <taxon>Unionidae</taxon>
        <taxon>Ambleminae</taxon>
        <taxon>Lampsilini</taxon>
        <taxon>Potamilus</taxon>
    </lineage>
</organism>
<dbReference type="SUPFAM" id="SSF161070">
    <property type="entry name" value="SNF-like"/>
    <property type="match status" value="1"/>
</dbReference>
<keyword evidence="4 6" id="KW-1133">Transmembrane helix</keyword>
<dbReference type="PANTHER" id="PTHR11616">
    <property type="entry name" value="SODIUM/CHLORIDE DEPENDENT TRANSPORTER"/>
    <property type="match status" value="1"/>
</dbReference>
<evidence type="ECO:0000313" key="7">
    <source>
        <dbReference type="EMBL" id="KAK3591527.1"/>
    </source>
</evidence>
<evidence type="ECO:0000313" key="8">
    <source>
        <dbReference type="Proteomes" id="UP001195483"/>
    </source>
</evidence>
<reference evidence="7" key="2">
    <citation type="journal article" date="2021" name="Genome Biol. Evol.">
        <title>Developing a high-quality reference genome for a parasitic bivalve with doubly uniparental inheritance (Bivalvia: Unionida).</title>
        <authorList>
            <person name="Smith C.H."/>
        </authorList>
    </citation>
    <scope>NUCLEOTIDE SEQUENCE</scope>
    <source>
        <strain evidence="7">CHS0354</strain>
        <tissue evidence="7">Mantle</tissue>
    </source>
</reference>
<comment type="caution">
    <text evidence="7">The sequence shown here is derived from an EMBL/GenBank/DDBJ whole genome shotgun (WGS) entry which is preliminary data.</text>
</comment>
<dbReference type="GO" id="GO:0098793">
    <property type="term" value="C:presynapse"/>
    <property type="evidence" value="ECO:0007669"/>
    <property type="project" value="GOC"/>
</dbReference>
<reference evidence="7" key="1">
    <citation type="journal article" date="2021" name="Genome Biol. Evol.">
        <title>A High-Quality Reference Genome for a Parasitic Bivalve with Doubly Uniparental Inheritance (Bivalvia: Unionida).</title>
        <authorList>
            <person name="Smith C.H."/>
        </authorList>
    </citation>
    <scope>NUCLEOTIDE SEQUENCE</scope>
    <source>
        <strain evidence="7">CHS0354</strain>
    </source>
</reference>
<sequence length="80" mass="8986">FGGLEAIATGLLDEFPSLRKRRELFTLGLMIYCFWGALATTTHGGIYVVQLMDTYGAPISLIFVVFLEATAISWIYDKYK</sequence>
<dbReference type="InterPro" id="IPR000175">
    <property type="entry name" value="Na/ntran_symport"/>
</dbReference>
<feature type="transmembrane region" description="Helical" evidence="6">
    <location>
        <begin position="55"/>
        <end position="76"/>
    </location>
</feature>
<accession>A0AAE0VW97</accession>
<dbReference type="GO" id="GO:0006865">
    <property type="term" value="P:amino acid transport"/>
    <property type="evidence" value="ECO:0007669"/>
    <property type="project" value="TreeGrafter"/>
</dbReference>
<keyword evidence="5 6" id="KW-0472">Membrane</keyword>
<reference evidence="7" key="3">
    <citation type="submission" date="2023-05" db="EMBL/GenBank/DDBJ databases">
        <authorList>
            <person name="Smith C.H."/>
        </authorList>
    </citation>
    <scope>NUCLEOTIDE SEQUENCE</scope>
    <source>
        <strain evidence="7">CHS0354</strain>
        <tissue evidence="7">Mantle</tissue>
    </source>
</reference>
<evidence type="ECO:0000256" key="6">
    <source>
        <dbReference type="SAM" id="Phobius"/>
    </source>
</evidence>
<keyword evidence="3 6" id="KW-0812">Transmembrane</keyword>
<dbReference type="Proteomes" id="UP001195483">
    <property type="component" value="Unassembled WGS sequence"/>
</dbReference>
<dbReference type="EMBL" id="JAEAOA010001888">
    <property type="protein sequence ID" value="KAK3591527.1"/>
    <property type="molecule type" value="Genomic_DNA"/>
</dbReference>
<comment type="subcellular location">
    <subcellularLocation>
        <location evidence="1">Membrane</location>
        <topology evidence="1">Multi-pass membrane protein</topology>
    </subcellularLocation>
</comment>
<keyword evidence="2" id="KW-0813">Transport</keyword>
<dbReference type="PROSITE" id="PS50267">
    <property type="entry name" value="NA_NEUROTRAN_SYMP_3"/>
    <property type="match status" value="1"/>
</dbReference>
<dbReference type="GO" id="GO:0043005">
    <property type="term" value="C:neuron projection"/>
    <property type="evidence" value="ECO:0007669"/>
    <property type="project" value="TreeGrafter"/>
</dbReference>
<dbReference type="InterPro" id="IPR037272">
    <property type="entry name" value="SNS_sf"/>
</dbReference>
<feature type="transmembrane region" description="Helical" evidence="6">
    <location>
        <begin position="24"/>
        <end position="49"/>
    </location>
</feature>
<dbReference type="GO" id="GO:0005335">
    <property type="term" value="F:serotonin:sodium:chloride symporter activity"/>
    <property type="evidence" value="ECO:0007669"/>
    <property type="project" value="TreeGrafter"/>
</dbReference>
<feature type="non-terminal residue" evidence="7">
    <location>
        <position position="1"/>
    </location>
</feature>
<protein>
    <submittedName>
        <fullName evidence="7">Uncharacterized protein</fullName>
    </submittedName>
</protein>
<proteinExistence type="predicted"/>
<dbReference type="Pfam" id="PF00209">
    <property type="entry name" value="SNF"/>
    <property type="match status" value="1"/>
</dbReference>
<evidence type="ECO:0000256" key="4">
    <source>
        <dbReference type="ARBA" id="ARBA00022989"/>
    </source>
</evidence>
<evidence type="ECO:0000256" key="1">
    <source>
        <dbReference type="ARBA" id="ARBA00004141"/>
    </source>
</evidence>
<name>A0AAE0VW97_9BIVA</name>
<gene>
    <name evidence="7" type="ORF">CHS0354_031637</name>
</gene>
<dbReference type="GO" id="GO:0051378">
    <property type="term" value="F:serotonin binding"/>
    <property type="evidence" value="ECO:0007669"/>
    <property type="project" value="TreeGrafter"/>
</dbReference>
<evidence type="ECO:0000256" key="3">
    <source>
        <dbReference type="ARBA" id="ARBA00022692"/>
    </source>
</evidence>